<protein>
    <submittedName>
        <fullName evidence="13">Hemolysin and related protein containing CBS domains</fullName>
    </submittedName>
</protein>
<feature type="domain" description="CNNM transmembrane" evidence="12">
    <location>
        <begin position="1"/>
        <end position="196"/>
    </location>
</feature>
<evidence type="ECO:0000259" key="11">
    <source>
        <dbReference type="PROSITE" id="PS51371"/>
    </source>
</evidence>
<dbReference type="GO" id="GO:0050660">
    <property type="term" value="F:flavin adenine dinucleotide binding"/>
    <property type="evidence" value="ECO:0007669"/>
    <property type="project" value="InterPro"/>
</dbReference>
<evidence type="ECO:0000256" key="2">
    <source>
        <dbReference type="ARBA" id="ARBA00022475"/>
    </source>
</evidence>
<dbReference type="PANTHER" id="PTHR43099">
    <property type="entry name" value="UPF0053 PROTEIN YRKA"/>
    <property type="match status" value="1"/>
</dbReference>
<evidence type="ECO:0000256" key="10">
    <source>
        <dbReference type="SAM" id="Phobius"/>
    </source>
</evidence>
<feature type="domain" description="CBS" evidence="11">
    <location>
        <begin position="287"/>
        <end position="344"/>
    </location>
</feature>
<dbReference type="InterPro" id="IPR044751">
    <property type="entry name" value="Ion_transp-like_CBS"/>
</dbReference>
<dbReference type="KEGG" id="cbaa:SRAA_1601"/>
<keyword evidence="6 8" id="KW-0129">CBS domain</keyword>
<dbReference type="CDD" id="cd04590">
    <property type="entry name" value="CBS_pair_CorC_HlyC_assoc"/>
    <property type="match status" value="1"/>
</dbReference>
<evidence type="ECO:0000256" key="1">
    <source>
        <dbReference type="ARBA" id="ARBA00004651"/>
    </source>
</evidence>
<keyword evidence="2" id="KW-1003">Cell membrane</keyword>
<dbReference type="PROSITE" id="PS51846">
    <property type="entry name" value="CNNM"/>
    <property type="match status" value="1"/>
</dbReference>
<dbReference type="InterPro" id="IPR016169">
    <property type="entry name" value="FAD-bd_PCMH_sub2"/>
</dbReference>
<sequence length="441" mass="47924">MDALFILFLTLLNGAFAMSELALASSRKARLLAMAESGDRGAQTALGLMDNPTQFLSSVQVGITSIGMLNGIIGEAAFSDDLAAVLMGWGLSDGSASLSATAIVVLVITFITIVFGELVPKRIGQIYPETVSRWMARPMAGVAQATKPFVWLLTHTTQAVLKLLRIDNQAVQQVTEAEIDASLQEGVGAGIIEAQEHRMVRNVFLLDDRPLTSIMVPRPDVLWLDAADPIATALRRAQQGGHSWYPVCRGGLQEVLGVIHLPQLVALAWGAQGPQEQPAQAEHWSRQIAAPIFVPETLSGMELLEQFRARATRMVFVVDEYGEVQGVLTPLDLLEAITGELSPETPLDAWARPQPDGSWLVDGAMPAHELKVRLEIDELPDEDKERYNTVGGLMQTVAGELLEVGESVQVAGWRFTVQRLDGRRIDGVLVRRVMQESAPEG</sequence>
<dbReference type="STRING" id="1458425.SRAA_1601"/>
<accession>A0A060NJR7</accession>
<evidence type="ECO:0000259" key="12">
    <source>
        <dbReference type="PROSITE" id="PS51846"/>
    </source>
</evidence>
<keyword evidence="7 9" id="KW-0472">Membrane</keyword>
<dbReference type="RefSeq" id="WP_045531970.1">
    <property type="nucleotide sequence ID" value="NZ_AP014568.1"/>
</dbReference>
<keyword evidence="5 9" id="KW-1133">Transmembrane helix</keyword>
<keyword evidence="14" id="KW-1185">Reference proteome</keyword>
<evidence type="ECO:0000256" key="4">
    <source>
        <dbReference type="ARBA" id="ARBA00022737"/>
    </source>
</evidence>
<evidence type="ECO:0000256" key="9">
    <source>
        <dbReference type="PROSITE-ProRule" id="PRU01193"/>
    </source>
</evidence>
<keyword evidence="3 9" id="KW-0812">Transmembrane</keyword>
<dbReference type="Pfam" id="PF00571">
    <property type="entry name" value="CBS"/>
    <property type="match status" value="1"/>
</dbReference>
<evidence type="ECO:0000313" key="14">
    <source>
        <dbReference type="Proteomes" id="UP000067461"/>
    </source>
</evidence>
<dbReference type="InterPro" id="IPR000644">
    <property type="entry name" value="CBS_dom"/>
</dbReference>
<dbReference type="HOGENOM" id="CLU_015237_4_0_4"/>
<dbReference type="SMART" id="SM01091">
    <property type="entry name" value="CorC_HlyC"/>
    <property type="match status" value="1"/>
</dbReference>
<evidence type="ECO:0000256" key="5">
    <source>
        <dbReference type="ARBA" id="ARBA00022989"/>
    </source>
</evidence>
<evidence type="ECO:0000256" key="3">
    <source>
        <dbReference type="ARBA" id="ARBA00022692"/>
    </source>
</evidence>
<name>A0A060NJR7_9BURK</name>
<dbReference type="InterPro" id="IPR005170">
    <property type="entry name" value="Transptr-assoc_dom"/>
</dbReference>
<dbReference type="InterPro" id="IPR046342">
    <property type="entry name" value="CBS_dom_sf"/>
</dbReference>
<dbReference type="Pfam" id="PF03471">
    <property type="entry name" value="CorC_HlyC"/>
    <property type="match status" value="1"/>
</dbReference>
<dbReference type="Gene3D" id="3.10.580.10">
    <property type="entry name" value="CBS-domain"/>
    <property type="match status" value="1"/>
</dbReference>
<evidence type="ECO:0000313" key="13">
    <source>
        <dbReference type="EMBL" id="BAO81455.1"/>
    </source>
</evidence>
<dbReference type="SUPFAM" id="SSF56176">
    <property type="entry name" value="FAD-binding/transporter-associated domain-like"/>
    <property type="match status" value="1"/>
</dbReference>
<evidence type="ECO:0000256" key="6">
    <source>
        <dbReference type="ARBA" id="ARBA00023122"/>
    </source>
</evidence>
<keyword evidence="4" id="KW-0677">Repeat</keyword>
<dbReference type="SUPFAM" id="SSF54631">
    <property type="entry name" value="CBS-domain pair"/>
    <property type="match status" value="1"/>
</dbReference>
<evidence type="ECO:0000256" key="8">
    <source>
        <dbReference type="PROSITE-ProRule" id="PRU00703"/>
    </source>
</evidence>
<gene>
    <name evidence="13" type="ORF">SRAA_1601</name>
</gene>
<dbReference type="GO" id="GO:0005886">
    <property type="term" value="C:plasma membrane"/>
    <property type="evidence" value="ECO:0007669"/>
    <property type="project" value="UniProtKB-SubCell"/>
</dbReference>
<reference evidence="13 14" key="1">
    <citation type="journal article" date="2014" name="Nat. Commun.">
        <title>Physiological and genomic features of highly alkaliphilic hydrogen-utilizing Betaproteobacteria from a continental serpentinizing site.</title>
        <authorList>
            <person name="Suzuki S."/>
            <person name="Kuenen J.G."/>
            <person name="Schipper K."/>
            <person name="van der Velde S."/>
            <person name="Ishii S."/>
            <person name="Wu A."/>
            <person name="Sorokin D.Y."/>
            <person name="Tenney A."/>
            <person name="Meng X.Y."/>
            <person name="Morrill P.L."/>
            <person name="Kamagata Y."/>
            <person name="Muyzer G."/>
            <person name="Nealson K.H."/>
        </authorList>
    </citation>
    <scope>NUCLEOTIDE SEQUENCE [LARGE SCALE GENOMIC DNA]</scope>
    <source>
        <strain evidence="13 14">A1</strain>
    </source>
</reference>
<dbReference type="OrthoDB" id="9797674at2"/>
<dbReference type="PANTHER" id="PTHR43099:SF5">
    <property type="entry name" value="HLYC_CORC FAMILY TRANSPORTER"/>
    <property type="match status" value="1"/>
</dbReference>
<evidence type="ECO:0000256" key="7">
    <source>
        <dbReference type="ARBA" id="ARBA00023136"/>
    </source>
</evidence>
<comment type="subcellular location">
    <subcellularLocation>
        <location evidence="1">Cell membrane</location>
        <topology evidence="1">Multi-pass membrane protein</topology>
    </subcellularLocation>
</comment>
<dbReference type="AlphaFoldDB" id="A0A060NJR7"/>
<organism evidence="13 14">
    <name type="scientific">Serpentinimonas raichei</name>
    <dbReference type="NCBI Taxonomy" id="1458425"/>
    <lineage>
        <taxon>Bacteria</taxon>
        <taxon>Pseudomonadati</taxon>
        <taxon>Pseudomonadota</taxon>
        <taxon>Betaproteobacteria</taxon>
        <taxon>Burkholderiales</taxon>
        <taxon>Comamonadaceae</taxon>
        <taxon>Serpentinimonas</taxon>
    </lineage>
</organism>
<dbReference type="InterPro" id="IPR036318">
    <property type="entry name" value="FAD-bd_PCMH-like_sf"/>
</dbReference>
<dbReference type="InterPro" id="IPR002550">
    <property type="entry name" value="CNNM"/>
</dbReference>
<feature type="transmembrane region" description="Helical" evidence="10">
    <location>
        <begin position="96"/>
        <end position="116"/>
    </location>
</feature>
<dbReference type="EMBL" id="AP014568">
    <property type="protein sequence ID" value="BAO81455.1"/>
    <property type="molecule type" value="Genomic_DNA"/>
</dbReference>
<dbReference type="PROSITE" id="PS51371">
    <property type="entry name" value="CBS"/>
    <property type="match status" value="1"/>
</dbReference>
<proteinExistence type="predicted"/>
<dbReference type="Gene3D" id="3.30.465.10">
    <property type="match status" value="1"/>
</dbReference>
<dbReference type="InterPro" id="IPR051676">
    <property type="entry name" value="UPF0053_domain"/>
</dbReference>
<dbReference type="Pfam" id="PF01595">
    <property type="entry name" value="CNNM"/>
    <property type="match status" value="1"/>
</dbReference>
<dbReference type="Proteomes" id="UP000067461">
    <property type="component" value="Chromosome"/>
</dbReference>